<feature type="binding site" evidence="12">
    <location>
        <position position="67"/>
    </location>
    <ligand>
        <name>Zn(2+)</name>
        <dbReference type="ChEBI" id="CHEBI:29105"/>
        <note>ligand shared between dimeric partners</note>
    </ligand>
</feature>
<proteinExistence type="inferred from homology"/>
<dbReference type="AlphaFoldDB" id="A0AAV5RRG2"/>
<evidence type="ECO:0000256" key="12">
    <source>
        <dbReference type="PIRSR" id="PIRSR604361-3"/>
    </source>
</evidence>
<dbReference type="PANTHER" id="PTHR10374">
    <property type="entry name" value="LACTOYLGLUTATHIONE LYASE GLYOXALASE I"/>
    <property type="match status" value="1"/>
</dbReference>
<dbReference type="EC" id="4.4.1.5" evidence="3"/>
<dbReference type="NCBIfam" id="TIGR00068">
    <property type="entry name" value="glyox_I"/>
    <property type="match status" value="1"/>
</dbReference>
<evidence type="ECO:0000259" key="13">
    <source>
        <dbReference type="PROSITE" id="PS51819"/>
    </source>
</evidence>
<name>A0AAV5RRG2_STABA</name>
<comment type="similarity">
    <text evidence="2">Belongs to the glyoxalase I family.</text>
</comment>
<evidence type="ECO:0000256" key="9">
    <source>
        <dbReference type="ARBA" id="ARBA00032460"/>
    </source>
</evidence>
<feature type="binding site" evidence="12">
    <location>
        <position position="94"/>
    </location>
    <ligand>
        <name>Zn(2+)</name>
        <dbReference type="ChEBI" id="CHEBI:29105"/>
        <note>ligand shared between dimeric partners</note>
    </ligand>
</feature>
<evidence type="ECO:0000256" key="5">
    <source>
        <dbReference type="ARBA" id="ARBA00022833"/>
    </source>
</evidence>
<dbReference type="PANTHER" id="PTHR10374:SF30">
    <property type="entry name" value="LACTOYLGLUTATHIONE LYASE"/>
    <property type="match status" value="1"/>
</dbReference>
<feature type="domain" description="VOC" evidence="13">
    <location>
        <begin position="5"/>
        <end position="144"/>
    </location>
</feature>
<evidence type="ECO:0000256" key="6">
    <source>
        <dbReference type="ARBA" id="ARBA00023239"/>
    </source>
</evidence>
<dbReference type="PROSITE" id="PS00935">
    <property type="entry name" value="GLYOXALASE_I_2"/>
    <property type="match status" value="1"/>
</dbReference>
<dbReference type="GO" id="GO:0004462">
    <property type="term" value="F:lactoylglutathione lyase activity"/>
    <property type="evidence" value="ECO:0007669"/>
    <property type="project" value="UniProtKB-EC"/>
</dbReference>
<dbReference type="InterPro" id="IPR037523">
    <property type="entry name" value="VOC_core"/>
</dbReference>
<feature type="active site" description="Proton donor/acceptor" evidence="11">
    <location>
        <position position="140"/>
    </location>
</feature>
<evidence type="ECO:0000256" key="8">
    <source>
        <dbReference type="ARBA" id="ARBA00030892"/>
    </source>
</evidence>
<dbReference type="Pfam" id="PF00903">
    <property type="entry name" value="Glyoxalase"/>
    <property type="match status" value="2"/>
</dbReference>
<organism evidence="14 15">
    <name type="scientific">Starmerella bacillaris</name>
    <name type="common">Yeast</name>
    <name type="synonym">Candida zemplinina</name>
    <dbReference type="NCBI Taxonomy" id="1247836"/>
    <lineage>
        <taxon>Eukaryota</taxon>
        <taxon>Fungi</taxon>
        <taxon>Dikarya</taxon>
        <taxon>Ascomycota</taxon>
        <taxon>Saccharomycotina</taxon>
        <taxon>Dipodascomycetes</taxon>
        <taxon>Dipodascales</taxon>
        <taxon>Trichomonascaceae</taxon>
        <taxon>Starmerella</taxon>
    </lineage>
</organism>
<keyword evidence="6 14" id="KW-0456">Lyase</keyword>
<dbReference type="EMBL" id="BTGC01000008">
    <property type="protein sequence ID" value="GMM53293.1"/>
    <property type="molecule type" value="Genomic_DNA"/>
</dbReference>
<comment type="pathway">
    <text evidence="1">Secondary metabolite metabolism; methylglyoxal degradation; (R)-lactate from methylglyoxal: step 1/2.</text>
</comment>
<gene>
    <name evidence="14" type="ORF">DASB73_042560</name>
</gene>
<evidence type="ECO:0000256" key="3">
    <source>
        <dbReference type="ARBA" id="ARBA00012081"/>
    </source>
</evidence>
<keyword evidence="5 12" id="KW-0862">Zinc</keyword>
<evidence type="ECO:0000256" key="10">
    <source>
        <dbReference type="ARBA" id="ARBA00033298"/>
    </source>
</evidence>
<dbReference type="Proteomes" id="UP001362899">
    <property type="component" value="Unassembled WGS sequence"/>
</dbReference>
<dbReference type="PROSITE" id="PS51819">
    <property type="entry name" value="VOC"/>
    <property type="match status" value="2"/>
</dbReference>
<comment type="caution">
    <text evidence="14">The sequence shown here is derived from an EMBL/GenBank/DDBJ whole genome shotgun (WGS) entry which is preliminary data.</text>
</comment>
<protein>
    <recommendedName>
        <fullName evidence="3">lactoylglutathione lyase</fullName>
        <ecNumber evidence="3">4.4.1.5</ecNumber>
    </recommendedName>
    <alternativeName>
        <fullName evidence="8">Aldoketomutase</fullName>
    </alternativeName>
    <alternativeName>
        <fullName evidence="7">Ketone-aldehyde mutase</fullName>
    </alternativeName>
    <alternativeName>
        <fullName evidence="9">Methylglyoxalase</fullName>
    </alternativeName>
    <alternativeName>
        <fullName evidence="10">S-D-lactoylglutathione methylglyoxal lyase</fullName>
    </alternativeName>
</protein>
<dbReference type="GO" id="GO:0046872">
    <property type="term" value="F:metal ion binding"/>
    <property type="evidence" value="ECO:0007669"/>
    <property type="project" value="UniProtKB-KW"/>
</dbReference>
<evidence type="ECO:0000256" key="7">
    <source>
        <dbReference type="ARBA" id="ARBA00030291"/>
    </source>
</evidence>
<dbReference type="SUPFAM" id="SSF54593">
    <property type="entry name" value="Glyoxalase/Bleomycin resistance protein/Dihydroxybiphenyl dioxygenase"/>
    <property type="match status" value="2"/>
</dbReference>
<evidence type="ECO:0000256" key="11">
    <source>
        <dbReference type="PIRSR" id="PIRSR604361-1"/>
    </source>
</evidence>
<dbReference type="CDD" id="cd07233">
    <property type="entry name" value="GlxI_Zn"/>
    <property type="match status" value="2"/>
</dbReference>
<accession>A0AAV5RRG2</accession>
<dbReference type="Gene3D" id="3.10.180.10">
    <property type="entry name" value="2,3-Dihydroxybiphenyl 1,2-Dioxygenase, domain 1"/>
    <property type="match status" value="2"/>
</dbReference>
<keyword evidence="15" id="KW-1185">Reference proteome</keyword>
<comment type="cofactor">
    <cofactor evidence="12">
        <name>Zn(2+)</name>
        <dbReference type="ChEBI" id="CHEBI:29105"/>
    </cofactor>
    <text evidence="12">Binds 1 zinc ion per subunit. In the homodimer, two zinc ions are bound between subunits.</text>
</comment>
<evidence type="ECO:0000256" key="1">
    <source>
        <dbReference type="ARBA" id="ARBA00005008"/>
    </source>
</evidence>
<feature type="domain" description="VOC" evidence="13">
    <location>
        <begin position="152"/>
        <end position="287"/>
    </location>
</feature>
<evidence type="ECO:0000256" key="4">
    <source>
        <dbReference type="ARBA" id="ARBA00022723"/>
    </source>
</evidence>
<keyword evidence="4 12" id="KW-0479">Metal-binding</keyword>
<sequence length="290" mass="32960">MTKPFLNNYSLKVSDADRSVKFYQELFGMTLVHKRSDSGKTYYTLGLTGPNSLYQTAHYYNRGGLLELTHEAGANPDNFKVSNGNVEPFRGFGHICFSVSDLPKVCETLEAQGCQFKKKMSDGRQKNIAFALDPDGYWIELIENQGEDGVSRLNHSMIRVKDKDLSLKFYTEKLGMTLVDISDHPNAKFTLFFLSFDPENVKNTSRALTEGLVELTYNWDTEKEEKFIYYNGNDAQAKGFNYFTVAVKDPASYVEKLQSQGIPLKSQEGSCYFVSDPDDYFIKIVPQAEY</sequence>
<dbReference type="InterPro" id="IPR018146">
    <property type="entry name" value="Glyoxalase_1_CS"/>
</dbReference>
<evidence type="ECO:0000256" key="2">
    <source>
        <dbReference type="ARBA" id="ARBA00010363"/>
    </source>
</evidence>
<reference evidence="14 15" key="1">
    <citation type="journal article" date="2023" name="Elife">
        <title>Identification of key yeast species and microbe-microbe interactions impacting larval growth of Drosophila in the wild.</title>
        <authorList>
            <person name="Mure A."/>
            <person name="Sugiura Y."/>
            <person name="Maeda R."/>
            <person name="Honda K."/>
            <person name="Sakurai N."/>
            <person name="Takahashi Y."/>
            <person name="Watada M."/>
            <person name="Katoh T."/>
            <person name="Gotoh A."/>
            <person name="Gotoh Y."/>
            <person name="Taniguchi I."/>
            <person name="Nakamura K."/>
            <person name="Hayashi T."/>
            <person name="Katayama T."/>
            <person name="Uemura T."/>
            <person name="Hattori Y."/>
        </authorList>
    </citation>
    <scope>NUCLEOTIDE SEQUENCE [LARGE SCALE GENOMIC DNA]</scope>
    <source>
        <strain evidence="14 15">SB-73</strain>
    </source>
</reference>
<feature type="binding site" evidence="12">
    <location>
        <position position="140"/>
    </location>
    <ligand>
        <name>Zn(2+)</name>
        <dbReference type="ChEBI" id="CHEBI:29105"/>
        <note>ligand shared between dimeric partners</note>
    </ligand>
</feature>
<evidence type="ECO:0000313" key="14">
    <source>
        <dbReference type="EMBL" id="GMM53293.1"/>
    </source>
</evidence>
<dbReference type="InterPro" id="IPR004361">
    <property type="entry name" value="Glyoxalase_1"/>
</dbReference>
<dbReference type="InterPro" id="IPR029068">
    <property type="entry name" value="Glyas_Bleomycin-R_OHBP_Dase"/>
</dbReference>
<dbReference type="InterPro" id="IPR004360">
    <property type="entry name" value="Glyas_Fos-R_dOase_dom"/>
</dbReference>
<evidence type="ECO:0000313" key="15">
    <source>
        <dbReference type="Proteomes" id="UP001362899"/>
    </source>
</evidence>